<sequence length="323" mass="34708">MLLRQLYVGMFATDGGHRSGTERVGDALPEGRYRLLLPVAGETMPADAERRLRTATAIARERDGGLVVCSIVNFARQTPLDAVAADEPKLVAARETAERFVETVERTGVPVTGRVHLTHRESDSVLNAVEAYECDGVSLAIRGGQSQRRRLLTGDVAERVVARAECEVFVEKQAADETPVETVLLAVSGGPHSGLAAQAARALALDTDARIDAIHFMPEDASDEDHEEGTRIVEAAERALADVERVEATVEAVENVGETIISRSDAYDLTVLGSPTGGLLAQFVFGTVPDSVNQRTENAVLMARDDTGSKSIYERWVVGDASE</sequence>
<reference evidence="3 4" key="1">
    <citation type="journal article" date="2014" name="PLoS Genet.">
        <title>Phylogenetically driven sequencing of extremely halophilic archaea reveals strategies for static and dynamic osmo-response.</title>
        <authorList>
            <person name="Becker E.A."/>
            <person name="Seitzer P.M."/>
            <person name="Tritt A."/>
            <person name="Larsen D."/>
            <person name="Krusor M."/>
            <person name="Yao A.I."/>
            <person name="Wu D."/>
            <person name="Madern D."/>
            <person name="Eisen J.A."/>
            <person name="Darling A.E."/>
            <person name="Facciotti M.T."/>
        </authorList>
    </citation>
    <scope>NUCLEOTIDE SEQUENCE [LARGE SCALE GENOMIC DNA]</scope>
    <source>
        <strain evidence="3 4">100A6</strain>
    </source>
</reference>
<dbReference type="CDD" id="cd00293">
    <property type="entry name" value="USP-like"/>
    <property type="match status" value="1"/>
</dbReference>
<name>M0LWT9_9EURY</name>
<gene>
    <name evidence="3" type="ORF">C447_10885</name>
</gene>
<dbReference type="Pfam" id="PF00582">
    <property type="entry name" value="Usp"/>
    <property type="match status" value="2"/>
</dbReference>
<dbReference type="InterPro" id="IPR014729">
    <property type="entry name" value="Rossmann-like_a/b/a_fold"/>
</dbReference>
<accession>M0LWT9</accession>
<comment type="similarity">
    <text evidence="1">Belongs to the universal stress protein A family.</text>
</comment>
<dbReference type="Gene3D" id="3.40.50.620">
    <property type="entry name" value="HUPs"/>
    <property type="match status" value="2"/>
</dbReference>
<feature type="domain" description="UspA" evidence="2">
    <location>
        <begin position="181"/>
        <end position="304"/>
    </location>
</feature>
<feature type="domain" description="UspA" evidence="2">
    <location>
        <begin position="47"/>
        <end position="170"/>
    </location>
</feature>
<proteinExistence type="inferred from homology"/>
<comment type="caution">
    <text evidence="3">The sequence shown here is derived from an EMBL/GenBank/DDBJ whole genome shotgun (WGS) entry which is preliminary data.</text>
</comment>
<dbReference type="Proteomes" id="UP000011566">
    <property type="component" value="Unassembled WGS sequence"/>
</dbReference>
<dbReference type="PATRIC" id="fig|1132509.6.peg.2460"/>
<dbReference type="PANTHER" id="PTHR46268:SF6">
    <property type="entry name" value="UNIVERSAL STRESS PROTEIN UP12"/>
    <property type="match status" value="1"/>
</dbReference>
<dbReference type="SUPFAM" id="SSF52402">
    <property type="entry name" value="Adenine nucleotide alpha hydrolases-like"/>
    <property type="match status" value="2"/>
</dbReference>
<dbReference type="eggNOG" id="arCOG00449">
    <property type="taxonomic scope" value="Archaea"/>
</dbReference>
<organism evidence="3 4">
    <name type="scientific">Halococcus hamelinensis 100A6</name>
    <dbReference type="NCBI Taxonomy" id="1132509"/>
    <lineage>
        <taxon>Archaea</taxon>
        <taxon>Methanobacteriati</taxon>
        <taxon>Methanobacteriota</taxon>
        <taxon>Stenosarchaea group</taxon>
        <taxon>Halobacteria</taxon>
        <taxon>Halobacteriales</taxon>
        <taxon>Halococcaceae</taxon>
        <taxon>Halococcus</taxon>
    </lineage>
</organism>
<evidence type="ECO:0000259" key="2">
    <source>
        <dbReference type="Pfam" id="PF00582"/>
    </source>
</evidence>
<protein>
    <submittedName>
        <fullName evidence="3">Cationic amino acid transporter</fullName>
    </submittedName>
</protein>
<dbReference type="PANTHER" id="PTHR46268">
    <property type="entry name" value="STRESS RESPONSE PROTEIN NHAX"/>
    <property type="match status" value="1"/>
</dbReference>
<dbReference type="InterPro" id="IPR006016">
    <property type="entry name" value="UspA"/>
</dbReference>
<keyword evidence="4" id="KW-1185">Reference proteome</keyword>
<evidence type="ECO:0000313" key="4">
    <source>
        <dbReference type="Proteomes" id="UP000011566"/>
    </source>
</evidence>
<evidence type="ECO:0000256" key="1">
    <source>
        <dbReference type="ARBA" id="ARBA00008791"/>
    </source>
</evidence>
<dbReference type="EMBL" id="AOMB01000032">
    <property type="protein sequence ID" value="EMA37936.1"/>
    <property type="molecule type" value="Genomic_DNA"/>
</dbReference>
<dbReference type="AlphaFoldDB" id="M0LWT9"/>
<evidence type="ECO:0000313" key="3">
    <source>
        <dbReference type="EMBL" id="EMA37936.1"/>
    </source>
</evidence>